<evidence type="ECO:0000256" key="6">
    <source>
        <dbReference type="ARBA" id="ARBA00071120"/>
    </source>
</evidence>
<accession>A0A132NE25</accession>
<evidence type="ECO:0000256" key="3">
    <source>
        <dbReference type="ARBA" id="ARBA00022801"/>
    </source>
</evidence>
<dbReference type="Proteomes" id="UP000070598">
    <property type="component" value="Unassembled WGS sequence"/>
</dbReference>
<proteinExistence type="inferred from homology"/>
<evidence type="ECO:0000259" key="9">
    <source>
        <dbReference type="Pfam" id="PF13622"/>
    </source>
</evidence>
<evidence type="ECO:0000256" key="2">
    <source>
        <dbReference type="ARBA" id="ARBA00011881"/>
    </source>
</evidence>
<evidence type="ECO:0000313" key="10">
    <source>
        <dbReference type="EMBL" id="KWX05594.1"/>
    </source>
</evidence>
<dbReference type="Pfam" id="PF02551">
    <property type="entry name" value="Acyl_CoA_thio"/>
    <property type="match status" value="1"/>
</dbReference>
<comment type="similarity">
    <text evidence="1">Belongs to the C/M/P thioester hydrolase family.</text>
</comment>
<keyword evidence="4" id="KW-0443">Lipid metabolism</keyword>
<sequence>MEPVAELLDLLDLTPIATDEFIGRNPERSLPFVFGGQVAAQSLAAAGRTVDSDRSVRSLHAYFLRAGDPTRPIRYRVERTHDGRSFSARRVVASQEGGVIFTLAASFHIAEDGLDHQIAMPAVPPPDTLPRLETWLAPHTERLPSWWRGPMAVDLRYVDEPPHVLTRERDWQPRQALWMRADGELPDDPLVHVCVLTFASDLTLLDPVLLAHGISWYTGRVRAASLDHALWFHRPLRADRWLLYAQESPTASGARGLARGSVFDAEGTLVATVMQEGLIRLLD</sequence>
<dbReference type="EMBL" id="JYIJ01000011">
    <property type="protein sequence ID" value="KWX05594.1"/>
    <property type="molecule type" value="Genomic_DNA"/>
</dbReference>
<comment type="catalytic activity">
    <reaction evidence="5">
        <text>a fatty acyl-CoA + H2O = a fatty acid + CoA + H(+)</text>
        <dbReference type="Rhea" id="RHEA:16781"/>
        <dbReference type="ChEBI" id="CHEBI:15377"/>
        <dbReference type="ChEBI" id="CHEBI:15378"/>
        <dbReference type="ChEBI" id="CHEBI:28868"/>
        <dbReference type="ChEBI" id="CHEBI:57287"/>
        <dbReference type="ChEBI" id="CHEBI:77636"/>
        <dbReference type="EC" id="3.1.2.20"/>
    </reaction>
    <physiologicalReaction direction="left-to-right" evidence="5">
        <dbReference type="Rhea" id="RHEA:16782"/>
    </physiologicalReaction>
</comment>
<dbReference type="RefSeq" id="WP_067068308.1">
    <property type="nucleotide sequence ID" value="NZ_JYIJ01000011.1"/>
</dbReference>
<dbReference type="CDD" id="cd03445">
    <property type="entry name" value="Thioesterase_II_repeat2"/>
    <property type="match status" value="1"/>
</dbReference>
<dbReference type="InterPro" id="IPR049449">
    <property type="entry name" value="TesB_ACOT8-like_N"/>
</dbReference>
<dbReference type="InterPro" id="IPR003703">
    <property type="entry name" value="Acyl_CoA_thio"/>
</dbReference>
<evidence type="ECO:0000313" key="11">
    <source>
        <dbReference type="EMBL" id="KWX07842.1"/>
    </source>
</evidence>
<evidence type="ECO:0000256" key="5">
    <source>
        <dbReference type="ARBA" id="ARBA00050943"/>
    </source>
</evidence>
<dbReference type="PANTHER" id="PTHR11066">
    <property type="entry name" value="ACYL-COA THIOESTERASE"/>
    <property type="match status" value="1"/>
</dbReference>
<dbReference type="Pfam" id="PF13622">
    <property type="entry name" value="4HBT_3"/>
    <property type="match status" value="1"/>
</dbReference>
<dbReference type="InterPro" id="IPR025652">
    <property type="entry name" value="TesB_C"/>
</dbReference>
<evidence type="ECO:0000313" key="13">
    <source>
        <dbReference type="Proteomes" id="UP000070659"/>
    </source>
</evidence>
<evidence type="ECO:0000256" key="1">
    <source>
        <dbReference type="ARBA" id="ARBA00006538"/>
    </source>
</evidence>
<reference evidence="12" key="1">
    <citation type="submission" date="2015-02" db="EMBL/GenBank/DDBJ databases">
        <title>Physiological reanalysis, assessment of diazotrophy, and genome sequences of multiple isolates of Streptomyces thermoautotrophicus.</title>
        <authorList>
            <person name="MacKellar D.C."/>
            <person name="Lieber L."/>
            <person name="Norman J."/>
            <person name="Bolger A."/>
            <person name="Tobin C."/>
            <person name="Murray J.W."/>
            <person name="Friesen M."/>
            <person name="Prell J."/>
        </authorList>
    </citation>
    <scope>NUCLEOTIDE SEQUENCE [LARGE SCALE GENOMIC DNA]</scope>
    <source>
        <strain evidence="12">UBT1</strain>
    </source>
</reference>
<keyword evidence="3" id="KW-0378">Hydrolase</keyword>
<dbReference type="EMBL" id="JYIK01001031">
    <property type="protein sequence ID" value="KWX07842.1"/>
    <property type="molecule type" value="Genomic_DNA"/>
</dbReference>
<dbReference type="GO" id="GO:0009062">
    <property type="term" value="P:fatty acid catabolic process"/>
    <property type="evidence" value="ECO:0007669"/>
    <property type="project" value="TreeGrafter"/>
</dbReference>
<comment type="caution">
    <text evidence="11">The sequence shown here is derived from an EMBL/GenBank/DDBJ whole genome shotgun (WGS) entry which is preliminary data.</text>
</comment>
<evidence type="ECO:0000259" key="8">
    <source>
        <dbReference type="Pfam" id="PF02551"/>
    </source>
</evidence>
<evidence type="ECO:0000256" key="7">
    <source>
        <dbReference type="ARBA" id="ARBA00079653"/>
    </source>
</evidence>
<comment type="subunit">
    <text evidence="2">Homotetramer.</text>
</comment>
<dbReference type="InterPro" id="IPR029069">
    <property type="entry name" value="HotDog_dom_sf"/>
</dbReference>
<dbReference type="GO" id="GO:0047617">
    <property type="term" value="F:fatty acyl-CoA hydrolase activity"/>
    <property type="evidence" value="ECO:0007669"/>
    <property type="project" value="UniProtKB-EC"/>
</dbReference>
<dbReference type="Gene3D" id="2.40.160.210">
    <property type="entry name" value="Acyl-CoA thioesterase, double hotdog domain"/>
    <property type="match status" value="1"/>
</dbReference>
<dbReference type="SUPFAM" id="SSF54637">
    <property type="entry name" value="Thioesterase/thiol ester dehydrase-isomerase"/>
    <property type="match status" value="2"/>
</dbReference>
<dbReference type="CDD" id="cd03444">
    <property type="entry name" value="Thioesterase_II_repeat1"/>
    <property type="match status" value="1"/>
</dbReference>
<dbReference type="FunFam" id="2.40.160.210:FF:000001">
    <property type="entry name" value="Acyl-CoA thioesterase II"/>
    <property type="match status" value="1"/>
</dbReference>
<name>A0A132NE25_9ACTN</name>
<organism evidence="11 12">
    <name type="scientific">Carbonactinospora thermoautotrophica</name>
    <dbReference type="NCBI Taxonomy" id="1469144"/>
    <lineage>
        <taxon>Bacteria</taxon>
        <taxon>Bacillati</taxon>
        <taxon>Actinomycetota</taxon>
        <taxon>Actinomycetes</taxon>
        <taxon>Kitasatosporales</taxon>
        <taxon>Carbonactinosporaceae</taxon>
        <taxon>Carbonactinospora</taxon>
    </lineage>
</organism>
<feature type="domain" description="Acyl-CoA thioesterase-like N-terminal HotDog" evidence="9">
    <location>
        <begin position="33"/>
        <end position="108"/>
    </location>
</feature>
<dbReference type="AlphaFoldDB" id="A0A132NE25"/>
<feature type="domain" description="Acyl-CoA thioesterase 2 C-terminal" evidence="8">
    <location>
        <begin position="174"/>
        <end position="278"/>
    </location>
</feature>
<evidence type="ECO:0000313" key="12">
    <source>
        <dbReference type="Proteomes" id="UP000070598"/>
    </source>
</evidence>
<dbReference type="PANTHER" id="PTHR11066:SF34">
    <property type="entry name" value="ACYL-COENZYME A THIOESTERASE 8"/>
    <property type="match status" value="1"/>
</dbReference>
<dbReference type="InterPro" id="IPR042171">
    <property type="entry name" value="Acyl-CoA_hotdog"/>
</dbReference>
<gene>
    <name evidence="10" type="ORF">TH66_02110</name>
    <name evidence="11" type="ORF">TR74_17445</name>
</gene>
<dbReference type="GO" id="GO:0006637">
    <property type="term" value="P:acyl-CoA metabolic process"/>
    <property type="evidence" value="ECO:0007669"/>
    <property type="project" value="InterPro"/>
</dbReference>
<evidence type="ECO:0000256" key="4">
    <source>
        <dbReference type="ARBA" id="ARBA00023098"/>
    </source>
</evidence>
<dbReference type="PATRIC" id="fig|1469144.8.peg.5052"/>
<reference evidence="11 13" key="2">
    <citation type="submission" date="2015-02" db="EMBL/GenBank/DDBJ databases">
        <title>Physiological reanalysis, assessment of diazotrophy, and genome sequences of multiple isolates of Streptomyces thermoautotrophicus.</title>
        <authorList>
            <person name="MacKellar D.C."/>
            <person name="Lieber L."/>
            <person name="Norman J."/>
            <person name="Bolger A."/>
            <person name="Tobin C."/>
            <person name="Murray J.W."/>
            <person name="Prell J."/>
        </authorList>
    </citation>
    <scope>NUCLEOTIDE SEQUENCE [LARGE SCALE GENOMIC DNA]</scope>
    <source>
        <strain evidence="11 13">UBT1</strain>
    </source>
</reference>
<dbReference type="Proteomes" id="UP000070659">
    <property type="component" value="Unassembled WGS sequence"/>
</dbReference>
<protein>
    <recommendedName>
        <fullName evidence="6">Acyl-CoA thioesterase 2</fullName>
    </recommendedName>
    <alternativeName>
        <fullName evidence="7">Thioesterase II</fullName>
    </alternativeName>
</protein>